<dbReference type="RefSeq" id="WP_125984486.1">
    <property type="nucleotide sequence ID" value="NZ_NGJS01000015.1"/>
</dbReference>
<reference evidence="4 5" key="1">
    <citation type="submission" date="2017-05" db="EMBL/GenBank/DDBJ databases">
        <title>Vagococcus spp. assemblies.</title>
        <authorList>
            <person name="Gulvik C.A."/>
        </authorList>
    </citation>
    <scope>NUCLEOTIDE SEQUENCE [LARGE SCALE GENOMIC DNA]</scope>
    <source>
        <strain evidence="4 5">SS1995</strain>
    </source>
</reference>
<dbReference type="OrthoDB" id="5522265at2"/>
<name>A0A429ZV83_9ENTE</name>
<evidence type="ECO:0000256" key="2">
    <source>
        <dbReference type="PIRSR" id="PIRSR018249-2"/>
    </source>
</evidence>
<comment type="caution">
    <text evidence="4">The sequence shown here is derived from an EMBL/GenBank/DDBJ whole genome shotgun (WGS) entry which is preliminary data.</text>
</comment>
<sequence length="286" mass="33151">MLKKKIAYAQDFLREHDQLFECPKCHQSMTLIDGQSLGCDNKHHYNLSKKGTIHFPDHHMSSDYDKEMLEHRRMMIQAGLYEPILDQIKSVIGNDDSRVIVDMGCGEGSFLEELSKKINSSDILIGFDLSKEGVLLASDYAERAFWFIGDVTAVPLKQQSADYLLNIFSPSHYEEMTRILKDDGLVIKVIPEENYLKEMRLLFYKDNEEKQNYSNEKIYNKFQNKMKVVSEKRITYSFPITADDYEHVLKMSPLMWGASELSKEYALVHPFTEITIDVKILIGRKA</sequence>
<dbReference type="InterPro" id="IPR016718">
    <property type="entry name" value="rRNA_m1G-MeTrfase_A_prd"/>
</dbReference>
<dbReference type="Proteomes" id="UP000287857">
    <property type="component" value="Unassembled WGS sequence"/>
</dbReference>
<feature type="binding site" evidence="2">
    <location>
        <begin position="107"/>
        <end position="108"/>
    </location>
    <ligand>
        <name>S-adenosyl-L-methionine</name>
        <dbReference type="ChEBI" id="CHEBI:59789"/>
    </ligand>
</feature>
<dbReference type="PIRSF" id="PIRSF018249">
    <property type="entry name" value="MyrA_prd"/>
    <property type="match status" value="1"/>
</dbReference>
<dbReference type="GO" id="GO:0046872">
    <property type="term" value="F:metal ion binding"/>
    <property type="evidence" value="ECO:0007669"/>
    <property type="project" value="UniProtKB-KW"/>
</dbReference>
<dbReference type="PANTHER" id="PTHR43591">
    <property type="entry name" value="METHYLTRANSFERASE"/>
    <property type="match status" value="1"/>
</dbReference>
<feature type="binding site" evidence="1">
    <location>
        <position position="39"/>
    </location>
    <ligand>
        <name>Zn(2+)</name>
        <dbReference type="ChEBI" id="CHEBI:29105"/>
    </ligand>
</feature>
<evidence type="ECO:0000313" key="5">
    <source>
        <dbReference type="Proteomes" id="UP000287857"/>
    </source>
</evidence>
<feature type="domain" description="Methyltransferase" evidence="3">
    <location>
        <begin position="100"/>
        <end position="184"/>
    </location>
</feature>
<dbReference type="AlphaFoldDB" id="A0A429ZV83"/>
<dbReference type="Pfam" id="PF13649">
    <property type="entry name" value="Methyltransf_25"/>
    <property type="match status" value="1"/>
</dbReference>
<proteinExistence type="predicted"/>
<dbReference type="Gene3D" id="3.40.50.150">
    <property type="entry name" value="Vaccinia Virus protein VP39"/>
    <property type="match status" value="1"/>
</dbReference>
<dbReference type="InterPro" id="IPR041698">
    <property type="entry name" value="Methyltransf_25"/>
</dbReference>
<organism evidence="4 5">
    <name type="scientific">Vagococcus vulneris</name>
    <dbReference type="NCBI Taxonomy" id="1977869"/>
    <lineage>
        <taxon>Bacteria</taxon>
        <taxon>Bacillati</taxon>
        <taxon>Bacillota</taxon>
        <taxon>Bacilli</taxon>
        <taxon>Lactobacillales</taxon>
        <taxon>Enterococcaceae</taxon>
        <taxon>Vagococcus</taxon>
    </lineage>
</organism>
<protein>
    <recommendedName>
        <fullName evidence="3">Methyltransferase domain-containing protein</fullName>
    </recommendedName>
</protein>
<keyword evidence="2" id="KW-0949">S-adenosyl-L-methionine</keyword>
<feature type="binding site" evidence="1">
    <location>
        <position position="22"/>
    </location>
    <ligand>
        <name>Zn(2+)</name>
        <dbReference type="ChEBI" id="CHEBI:29105"/>
    </ligand>
</feature>
<keyword evidence="1" id="KW-0479">Metal-binding</keyword>
<feature type="binding site" evidence="1">
    <location>
        <position position="43"/>
    </location>
    <ligand>
        <name>Zn(2+)</name>
        <dbReference type="ChEBI" id="CHEBI:29105"/>
    </ligand>
</feature>
<evidence type="ECO:0000256" key="1">
    <source>
        <dbReference type="PIRSR" id="PIRSR018249-1"/>
    </source>
</evidence>
<dbReference type="SUPFAM" id="SSF53335">
    <property type="entry name" value="S-adenosyl-L-methionine-dependent methyltransferases"/>
    <property type="match status" value="1"/>
</dbReference>
<feature type="binding site" evidence="1">
    <location>
        <position position="25"/>
    </location>
    <ligand>
        <name>Zn(2+)</name>
        <dbReference type="ChEBI" id="CHEBI:29105"/>
    </ligand>
</feature>
<gene>
    <name evidence="4" type="ORF">CBF37_09345</name>
</gene>
<dbReference type="GO" id="GO:0008168">
    <property type="term" value="F:methyltransferase activity"/>
    <property type="evidence" value="ECO:0007669"/>
    <property type="project" value="InterPro"/>
</dbReference>
<feature type="binding site" evidence="2">
    <location>
        <position position="195"/>
    </location>
    <ligand>
        <name>S-adenosyl-L-methionine</name>
        <dbReference type="ChEBI" id="CHEBI:59789"/>
    </ligand>
</feature>
<accession>A0A429ZV83</accession>
<keyword evidence="5" id="KW-1185">Reference proteome</keyword>
<keyword evidence="1" id="KW-0862">Zinc</keyword>
<evidence type="ECO:0000259" key="3">
    <source>
        <dbReference type="Pfam" id="PF13649"/>
    </source>
</evidence>
<feature type="binding site" evidence="2">
    <location>
        <position position="81"/>
    </location>
    <ligand>
        <name>S-adenosyl-L-methionine</name>
        <dbReference type="ChEBI" id="CHEBI:59789"/>
    </ligand>
</feature>
<dbReference type="EMBL" id="NGJS01000015">
    <property type="protein sequence ID" value="RST97668.1"/>
    <property type="molecule type" value="Genomic_DNA"/>
</dbReference>
<dbReference type="InterPro" id="IPR029063">
    <property type="entry name" value="SAM-dependent_MTases_sf"/>
</dbReference>
<evidence type="ECO:0000313" key="4">
    <source>
        <dbReference type="EMBL" id="RST97668.1"/>
    </source>
</evidence>